<feature type="transmembrane region" description="Helical" evidence="6">
    <location>
        <begin position="146"/>
        <end position="165"/>
    </location>
</feature>
<feature type="transmembrane region" description="Helical" evidence="6">
    <location>
        <begin position="208"/>
        <end position="231"/>
    </location>
</feature>
<feature type="transmembrane region" description="Helical" evidence="6">
    <location>
        <begin position="243"/>
        <end position="265"/>
    </location>
</feature>
<feature type="region of interest" description="Disordered" evidence="5">
    <location>
        <begin position="1"/>
        <end position="25"/>
    </location>
</feature>
<evidence type="ECO:0000256" key="4">
    <source>
        <dbReference type="ARBA" id="ARBA00023136"/>
    </source>
</evidence>
<comment type="subcellular location">
    <subcellularLocation>
        <location evidence="1">Membrane</location>
        <topology evidence="1">Multi-pass membrane protein</topology>
    </subcellularLocation>
</comment>
<keyword evidence="8" id="KW-1185">Reference proteome</keyword>
<feature type="transmembrane region" description="Helical" evidence="6">
    <location>
        <begin position="407"/>
        <end position="430"/>
    </location>
</feature>
<dbReference type="PANTHER" id="PTHR23507:SF1">
    <property type="entry name" value="FI18259P1-RELATED"/>
    <property type="match status" value="1"/>
</dbReference>
<keyword evidence="3 6" id="KW-1133">Transmembrane helix</keyword>
<dbReference type="EMBL" id="CP015058">
    <property type="protein sequence ID" value="QGN16622.1"/>
    <property type="molecule type" value="Genomic_DNA"/>
</dbReference>
<keyword evidence="2 6" id="KW-0812">Transmembrane</keyword>
<dbReference type="Pfam" id="PF07690">
    <property type="entry name" value="MFS_1"/>
    <property type="match status" value="1"/>
</dbReference>
<feature type="region of interest" description="Disordered" evidence="5">
    <location>
        <begin position="588"/>
        <end position="614"/>
    </location>
</feature>
<dbReference type="PANTHER" id="PTHR23507">
    <property type="entry name" value="ZGC:174356"/>
    <property type="match status" value="1"/>
</dbReference>
<feature type="transmembrane region" description="Helical" evidence="6">
    <location>
        <begin position="177"/>
        <end position="196"/>
    </location>
</feature>
<reference evidence="7 8" key="1">
    <citation type="submission" date="2016-03" db="EMBL/GenBank/DDBJ databases">
        <title>How can Kluyveromyces marxianus grow so fast - potential evolutionary course in Saccharomyces Complex revealed by comparative genomics.</title>
        <authorList>
            <person name="Mo W."/>
            <person name="Lu W."/>
            <person name="Yang X."/>
            <person name="Qi J."/>
            <person name="Lv H."/>
        </authorList>
    </citation>
    <scope>NUCLEOTIDE SEQUENCE [LARGE SCALE GENOMIC DNA]</scope>
    <source>
        <strain evidence="7 8">FIM1</strain>
    </source>
</reference>
<sequence>MAVSEMVPEDEELPTAQNPESHNGRVMSAQEYANEGMEYVVENTGVAIFENSFIDEEDEDDSDEVRWLREARKKHADMKWWTRPSVVYLCAILAAIGLTESFVIPPTTLLSMKRVCESIAYSDNTWNADGSPICDSAKVQKELSELNSIVFLVNGIAGTLLSGKLGQLSDRFGRVPIFIYISFMKTAGLALMIYVFITSRPFPRTLFIIGQCIPSLGASTISLIANGNSYISDIVEPEARPLYISFVMSTIYGAIGLGPFFSSLLVKASNGNNFVPMWTALGLAVCVTLVCAFLMGESRHDMAKQKSQVQFLRRRQSMESIATQNSSTGTLGSISVKARYTLAQFFDFLSPIRKLWIAPTAAGSLIPRYMVLLLVTIDCLFMTSTAASVPALVLAFVFMFNWSSEELGYFVSCIGLGRAAALLFLAPLVLHFLKKRFKVLEKSIDHTDTFVIRTSLVFILLSLIAVIAIPNETAVVIFVLFQILSSMLSPTIQSTVIKYGSKSSTGEYFGALALIRSGTMMVLPSFFLSLYSHTVSINPTLFVYIPLTMSVLACVLSAFLKIVEDPELLRRQSEVALPTLNMRDAKARYGSTSSIPKPQRRESSAKSLRIPTTR</sequence>
<evidence type="ECO:0000313" key="7">
    <source>
        <dbReference type="EMBL" id="QGN16622.1"/>
    </source>
</evidence>
<evidence type="ECO:0000313" key="8">
    <source>
        <dbReference type="Proteomes" id="UP000422736"/>
    </source>
</evidence>
<feature type="transmembrane region" description="Helical" evidence="6">
    <location>
        <begin position="277"/>
        <end position="296"/>
    </location>
</feature>
<feature type="transmembrane region" description="Helical" evidence="6">
    <location>
        <begin position="371"/>
        <end position="401"/>
    </location>
</feature>
<evidence type="ECO:0000256" key="5">
    <source>
        <dbReference type="SAM" id="MobiDB-lite"/>
    </source>
</evidence>
<keyword evidence="4 6" id="KW-0472">Membrane</keyword>
<dbReference type="Gene3D" id="1.20.1250.20">
    <property type="entry name" value="MFS general substrate transporter like domains"/>
    <property type="match status" value="1"/>
</dbReference>
<feature type="transmembrane region" description="Helical" evidence="6">
    <location>
        <begin position="543"/>
        <end position="563"/>
    </location>
</feature>
<dbReference type="SUPFAM" id="SSF103473">
    <property type="entry name" value="MFS general substrate transporter"/>
    <property type="match status" value="1"/>
</dbReference>
<dbReference type="InterPro" id="IPR011701">
    <property type="entry name" value="MFS"/>
</dbReference>
<name>A0ABX6EX25_KLUMA</name>
<organism evidence="7 8">
    <name type="scientific">Kluyveromyces marxianus</name>
    <name type="common">Yeast</name>
    <name type="synonym">Candida kefyr</name>
    <dbReference type="NCBI Taxonomy" id="4911"/>
    <lineage>
        <taxon>Eukaryota</taxon>
        <taxon>Fungi</taxon>
        <taxon>Dikarya</taxon>
        <taxon>Ascomycota</taxon>
        <taxon>Saccharomycotina</taxon>
        <taxon>Saccharomycetes</taxon>
        <taxon>Saccharomycetales</taxon>
        <taxon>Saccharomycetaceae</taxon>
        <taxon>Kluyveromyces</taxon>
    </lineage>
</organism>
<feature type="transmembrane region" description="Helical" evidence="6">
    <location>
        <begin position="475"/>
        <end position="496"/>
    </location>
</feature>
<evidence type="ECO:0000256" key="6">
    <source>
        <dbReference type="SAM" id="Phobius"/>
    </source>
</evidence>
<evidence type="ECO:0000256" key="3">
    <source>
        <dbReference type="ARBA" id="ARBA00022989"/>
    </source>
</evidence>
<proteinExistence type="predicted"/>
<dbReference type="InterPro" id="IPR036259">
    <property type="entry name" value="MFS_trans_sf"/>
</dbReference>
<evidence type="ECO:0000256" key="2">
    <source>
        <dbReference type="ARBA" id="ARBA00022692"/>
    </source>
</evidence>
<evidence type="ECO:0000256" key="1">
    <source>
        <dbReference type="ARBA" id="ARBA00004141"/>
    </source>
</evidence>
<gene>
    <name evidence="7" type="ORF">FIM1_3339</name>
</gene>
<feature type="transmembrane region" description="Helical" evidence="6">
    <location>
        <begin position="86"/>
        <end position="104"/>
    </location>
</feature>
<protein>
    <submittedName>
        <fullName evidence="7">Membrane protein YJL163C</fullName>
    </submittedName>
</protein>
<dbReference type="Proteomes" id="UP000422736">
    <property type="component" value="Chromosome 5"/>
</dbReference>
<accession>A0ABX6EX25</accession>
<feature type="transmembrane region" description="Helical" evidence="6">
    <location>
        <begin position="508"/>
        <end position="531"/>
    </location>
</feature>
<feature type="transmembrane region" description="Helical" evidence="6">
    <location>
        <begin position="450"/>
        <end position="469"/>
    </location>
</feature>